<sequence length="64" mass="7197">MEAVATTEAELDEIFEKYPVSPESLIAILQEIQEKFHYLSEDNIKAVADRLNVPLGLVFSVANF</sequence>
<dbReference type="PANTHER" id="PTHR43342">
    <property type="entry name" value="NADH-QUINONE OXIDOREDUCTASE, E SUBUNIT"/>
    <property type="match status" value="1"/>
</dbReference>
<dbReference type="InterPro" id="IPR036249">
    <property type="entry name" value="Thioredoxin-like_sf"/>
</dbReference>
<keyword evidence="1" id="KW-0479">Metal-binding</keyword>
<dbReference type="InterPro" id="IPR028431">
    <property type="entry name" value="NADP_DH_HndA-like"/>
</dbReference>
<keyword evidence="3" id="KW-0411">Iron-sulfur</keyword>
<evidence type="ECO:0000256" key="3">
    <source>
        <dbReference type="ARBA" id="ARBA00023014"/>
    </source>
</evidence>
<evidence type="ECO:0000256" key="1">
    <source>
        <dbReference type="ARBA" id="ARBA00022723"/>
    </source>
</evidence>
<accession>A0A9D5Q4U6</accession>
<evidence type="ECO:0000313" key="4">
    <source>
        <dbReference type="EMBL" id="MBD3323562.1"/>
    </source>
</evidence>
<reference evidence="4" key="1">
    <citation type="submission" date="2019-11" db="EMBL/GenBank/DDBJ databases">
        <title>Microbial mats filling the niche in hypersaline microbial mats.</title>
        <authorList>
            <person name="Wong H.L."/>
            <person name="Macleod F.I."/>
            <person name="White R.A. III"/>
            <person name="Burns B.P."/>
        </authorList>
    </citation>
    <scope>NUCLEOTIDE SEQUENCE</scope>
    <source>
        <strain evidence="4">Rbin_158</strain>
    </source>
</reference>
<dbReference type="GO" id="GO:0051536">
    <property type="term" value="F:iron-sulfur cluster binding"/>
    <property type="evidence" value="ECO:0007669"/>
    <property type="project" value="UniProtKB-KW"/>
</dbReference>
<gene>
    <name evidence="4" type="ORF">GF339_03195</name>
</gene>
<dbReference type="Gene3D" id="1.10.10.1590">
    <property type="entry name" value="NADH-quinone oxidoreductase subunit E"/>
    <property type="match status" value="1"/>
</dbReference>
<dbReference type="GO" id="GO:0046872">
    <property type="term" value="F:metal ion binding"/>
    <property type="evidence" value="ECO:0007669"/>
    <property type="project" value="UniProtKB-KW"/>
</dbReference>
<dbReference type="PANTHER" id="PTHR43342:SF1">
    <property type="entry name" value="BIFURCATING [FEFE] HYDROGENASE GAMMA SUBUNIT"/>
    <property type="match status" value="1"/>
</dbReference>
<dbReference type="EMBL" id="WJJP01000095">
    <property type="protein sequence ID" value="MBD3323562.1"/>
    <property type="molecule type" value="Genomic_DNA"/>
</dbReference>
<dbReference type="InterPro" id="IPR041921">
    <property type="entry name" value="NuoE_N"/>
</dbReference>
<protein>
    <submittedName>
        <fullName evidence="4">NAD(P)H-dependent oxidoreductase subunit E</fullName>
    </submittedName>
</protein>
<name>A0A9D5Q4U6_9BACT</name>
<dbReference type="Pfam" id="PF01257">
    <property type="entry name" value="2Fe-2S_thioredx"/>
    <property type="match status" value="1"/>
</dbReference>
<proteinExistence type="predicted"/>
<keyword evidence="2" id="KW-0408">Iron</keyword>
<dbReference type="SUPFAM" id="SSF52833">
    <property type="entry name" value="Thioredoxin-like"/>
    <property type="match status" value="1"/>
</dbReference>
<organism evidence="4 5">
    <name type="scientific">candidate division KSB3 bacterium</name>
    <dbReference type="NCBI Taxonomy" id="2044937"/>
    <lineage>
        <taxon>Bacteria</taxon>
        <taxon>candidate division KSB3</taxon>
    </lineage>
</organism>
<comment type="caution">
    <text evidence="4">The sequence shown here is derived from an EMBL/GenBank/DDBJ whole genome shotgun (WGS) entry which is preliminary data.</text>
</comment>
<dbReference type="Proteomes" id="UP000649604">
    <property type="component" value="Unassembled WGS sequence"/>
</dbReference>
<dbReference type="AlphaFoldDB" id="A0A9D5Q4U6"/>
<feature type="non-terminal residue" evidence="4">
    <location>
        <position position="64"/>
    </location>
</feature>
<evidence type="ECO:0000313" key="5">
    <source>
        <dbReference type="Proteomes" id="UP000649604"/>
    </source>
</evidence>
<evidence type="ECO:0000256" key="2">
    <source>
        <dbReference type="ARBA" id="ARBA00023004"/>
    </source>
</evidence>